<reference evidence="3" key="1">
    <citation type="submission" date="2021-01" db="EMBL/GenBank/DDBJ databases">
        <authorList>
            <person name="Kaushik A."/>
        </authorList>
    </citation>
    <scope>NUCLEOTIDE SEQUENCE</scope>
    <source>
        <strain evidence="3">AG1-1C</strain>
    </source>
</reference>
<organism evidence="3 4">
    <name type="scientific">Rhizoctonia solani</name>
    <dbReference type="NCBI Taxonomy" id="456999"/>
    <lineage>
        <taxon>Eukaryota</taxon>
        <taxon>Fungi</taxon>
        <taxon>Dikarya</taxon>
        <taxon>Basidiomycota</taxon>
        <taxon>Agaricomycotina</taxon>
        <taxon>Agaricomycetes</taxon>
        <taxon>Cantharellales</taxon>
        <taxon>Ceratobasidiaceae</taxon>
        <taxon>Rhizoctonia</taxon>
    </lineage>
</organism>
<accession>A0A8H2X158</accession>
<comment type="similarity">
    <text evidence="1">Belongs to the opioid growth factor receptor family.</text>
</comment>
<dbReference type="AlphaFoldDB" id="A0A8H2X158"/>
<dbReference type="Pfam" id="PF04664">
    <property type="entry name" value="OGFr_N"/>
    <property type="match status" value="1"/>
</dbReference>
<evidence type="ECO:0000313" key="4">
    <source>
        <dbReference type="Proteomes" id="UP000663846"/>
    </source>
</evidence>
<dbReference type="PANTHER" id="PTHR14015:SF2">
    <property type="entry name" value="OPIOID GROWTH FACTOR RECEPTOR (OGFR) CONSERVED DOMAIN-CONTAINING PROTEIN"/>
    <property type="match status" value="1"/>
</dbReference>
<sequence length="276" mass="32323">MQTRCLALRILPSKVRCLNQAKACISMNRFSSIPYDVREFLDGYPNDEILNARLGEQNLSFYSNKLKCRPDRLLIEELLDKWQGKYNQLETSHGFIQWLFPIPEQGINVLANPLAEHEIEEMTSSPTILLRVRRAYELMLDFYGMKLADAESGLVARKEDGWEDRYRNLTYSSHNNLRITRILKCLSILSYPHYAAPFVLHVLNEQSEHSLLNVPMIQNSLDKWWANCNRNDQERQTVQDVISRIRDKSNKWVFTRAAYEEMIHSRETQGTLTLPE</sequence>
<dbReference type="InterPro" id="IPR006757">
    <property type="entry name" value="OGF_rcpt"/>
</dbReference>
<protein>
    <recommendedName>
        <fullName evidence="2">Opioid growth factor receptor (OGFr) conserved domain-containing protein</fullName>
    </recommendedName>
</protein>
<proteinExistence type="inferred from homology"/>
<feature type="domain" description="Opioid growth factor receptor (OGFr) conserved" evidence="2">
    <location>
        <begin position="57"/>
        <end position="255"/>
    </location>
</feature>
<gene>
    <name evidence="3" type="ORF">RDB_LOCUS76013</name>
</gene>
<dbReference type="Proteomes" id="UP000663846">
    <property type="component" value="Unassembled WGS sequence"/>
</dbReference>
<dbReference type="PANTHER" id="PTHR14015">
    <property type="entry name" value="OPIOID GROWTH FACTOR RECEPTOR OGFR ZETA-TYPE OPIOID RECEPTOR"/>
    <property type="match status" value="1"/>
</dbReference>
<evidence type="ECO:0000256" key="1">
    <source>
        <dbReference type="ARBA" id="ARBA00010365"/>
    </source>
</evidence>
<comment type="caution">
    <text evidence="3">The sequence shown here is derived from an EMBL/GenBank/DDBJ whole genome shotgun (WGS) entry which is preliminary data.</text>
</comment>
<dbReference type="GO" id="GO:0016020">
    <property type="term" value="C:membrane"/>
    <property type="evidence" value="ECO:0007669"/>
    <property type="project" value="InterPro"/>
</dbReference>
<evidence type="ECO:0000313" key="3">
    <source>
        <dbReference type="EMBL" id="CAE6415307.1"/>
    </source>
</evidence>
<dbReference type="OrthoDB" id="61110at2759"/>
<dbReference type="EMBL" id="CAJMWS010000316">
    <property type="protein sequence ID" value="CAE6415307.1"/>
    <property type="molecule type" value="Genomic_DNA"/>
</dbReference>
<evidence type="ECO:0000259" key="2">
    <source>
        <dbReference type="Pfam" id="PF04664"/>
    </source>
</evidence>
<dbReference type="GO" id="GO:0140625">
    <property type="term" value="F:opioid growth factor receptor activity"/>
    <property type="evidence" value="ECO:0007669"/>
    <property type="project" value="InterPro"/>
</dbReference>
<name>A0A8H2X158_9AGAM</name>
<dbReference type="InterPro" id="IPR039574">
    <property type="entry name" value="OGFr"/>
</dbReference>